<dbReference type="PANTHER" id="PTHR38099:SF1">
    <property type="entry name" value="LARGE RIBOSOMAL RNA SUBUNIT ACCUMULATION PROTEIN YCED"/>
    <property type="match status" value="1"/>
</dbReference>
<evidence type="ECO:0000256" key="3">
    <source>
        <dbReference type="ARBA" id="ARBA00015716"/>
    </source>
</evidence>
<dbReference type="InterPro" id="IPR003772">
    <property type="entry name" value="YceD"/>
</dbReference>
<dbReference type="KEGG" id="nwr:E3U44_13490"/>
<dbReference type="InterPro" id="IPR039255">
    <property type="entry name" value="YceD_bac"/>
</dbReference>
<protein>
    <recommendedName>
        <fullName evidence="3">Large ribosomal RNA subunit accumulation protein YceD</fullName>
    </recommendedName>
    <alternativeName>
        <fullName evidence="5">23S rRNA accumulation protein YceD</fullName>
    </alternativeName>
</protein>
<comment type="similarity">
    <text evidence="2">Belongs to the DUF177 domain family.</text>
</comment>
<feature type="region of interest" description="Disordered" evidence="6">
    <location>
        <begin position="146"/>
        <end position="183"/>
    </location>
</feature>
<keyword evidence="4" id="KW-0690">Ribosome biogenesis</keyword>
<dbReference type="RefSeq" id="WP_134358665.1">
    <property type="nucleotide sequence ID" value="NZ_CP038033.1"/>
</dbReference>
<evidence type="ECO:0000256" key="6">
    <source>
        <dbReference type="SAM" id="MobiDB-lite"/>
    </source>
</evidence>
<comment type="function">
    <text evidence="1">Plays a role in synthesis, processing and/or stability of 23S rRNA.</text>
</comment>
<name>A0A4P7C3C2_9GAMM</name>
<evidence type="ECO:0000313" key="7">
    <source>
        <dbReference type="EMBL" id="QBQ55406.1"/>
    </source>
</evidence>
<evidence type="ECO:0000256" key="2">
    <source>
        <dbReference type="ARBA" id="ARBA00010740"/>
    </source>
</evidence>
<dbReference type="Proteomes" id="UP000294325">
    <property type="component" value="Chromosome"/>
</dbReference>
<evidence type="ECO:0000256" key="1">
    <source>
        <dbReference type="ARBA" id="ARBA00002868"/>
    </source>
</evidence>
<dbReference type="GO" id="GO:0042254">
    <property type="term" value="P:ribosome biogenesis"/>
    <property type="evidence" value="ECO:0007669"/>
    <property type="project" value="UniProtKB-KW"/>
</dbReference>
<keyword evidence="8" id="KW-1185">Reference proteome</keyword>
<accession>A0A4P7C3C2</accession>
<dbReference type="AlphaFoldDB" id="A0A4P7C3C2"/>
<evidence type="ECO:0000313" key="8">
    <source>
        <dbReference type="Proteomes" id="UP000294325"/>
    </source>
</evidence>
<dbReference type="GO" id="GO:0005829">
    <property type="term" value="C:cytosol"/>
    <property type="evidence" value="ECO:0007669"/>
    <property type="project" value="TreeGrafter"/>
</dbReference>
<dbReference type="Pfam" id="PF02620">
    <property type="entry name" value="YceD"/>
    <property type="match status" value="1"/>
</dbReference>
<dbReference type="EMBL" id="CP038033">
    <property type="protein sequence ID" value="QBQ55406.1"/>
    <property type="molecule type" value="Genomic_DNA"/>
</dbReference>
<dbReference type="PANTHER" id="PTHR38099">
    <property type="entry name" value="LARGE RIBOSOMAL RNA SUBUNIT ACCUMULATION PROTEIN YCED"/>
    <property type="match status" value="1"/>
</dbReference>
<proteinExistence type="inferred from homology"/>
<evidence type="ECO:0000256" key="4">
    <source>
        <dbReference type="ARBA" id="ARBA00022517"/>
    </source>
</evidence>
<evidence type="ECO:0000256" key="5">
    <source>
        <dbReference type="ARBA" id="ARBA00031841"/>
    </source>
</evidence>
<organism evidence="7 8">
    <name type="scientific">Nitrosococcus wardiae</name>
    <dbReference type="NCBI Taxonomy" id="1814290"/>
    <lineage>
        <taxon>Bacteria</taxon>
        <taxon>Pseudomonadati</taxon>
        <taxon>Pseudomonadota</taxon>
        <taxon>Gammaproteobacteria</taxon>
        <taxon>Chromatiales</taxon>
        <taxon>Chromatiaceae</taxon>
        <taxon>Nitrosococcus</taxon>
    </lineage>
</organism>
<gene>
    <name evidence="7" type="ORF">E3U44_13490</name>
</gene>
<dbReference type="OrthoDB" id="9786771at2"/>
<reference evidence="7 8" key="1">
    <citation type="submission" date="2019-03" db="EMBL/GenBank/DDBJ databases">
        <title>The genome sequence of Nitrosococcus wardiae strain D1FHST reveals the archetypal metabolic capacity of ammonia-oxidizing Gammaproteobacteria.</title>
        <authorList>
            <person name="Wang L."/>
            <person name="Lim C.K."/>
            <person name="Hanson T.E."/>
            <person name="Dang H."/>
            <person name="Klotz M.G."/>
        </authorList>
    </citation>
    <scope>NUCLEOTIDE SEQUENCE [LARGE SCALE GENOMIC DNA]</scope>
    <source>
        <strain evidence="7 8">D1FHS</strain>
    </source>
</reference>
<sequence>MVKNLPDRVSPWQLARSGQALKGRVPFTQMPQLGSEILNRKDFAEVELAFDCDEQGCCFAQEHIKADLQLSCQRCLQPVEIKLDTQTQFGLMVVESEIHRWPDEYEPWIVKPEETASLWSLVEEELLLALPIVVRHPVGECPRGEVPQLLADQDKQEEQTTSQQKSNPFAILKNFKTKDKRET</sequence>